<dbReference type="Pfam" id="PF02145">
    <property type="entry name" value="Rap_GAP"/>
    <property type="match status" value="1"/>
</dbReference>
<dbReference type="EMBL" id="KB206169">
    <property type="protein sequence ID" value="ELP94941.1"/>
    <property type="molecule type" value="Genomic_DNA"/>
</dbReference>
<evidence type="ECO:0000313" key="5">
    <source>
        <dbReference type="Proteomes" id="UP000014680"/>
    </source>
</evidence>
<protein>
    <submittedName>
        <fullName evidence="4">Rap GTPase-activating protein, putative</fullName>
    </submittedName>
</protein>
<feature type="domain" description="Rap-GAP" evidence="3">
    <location>
        <begin position="280"/>
        <end position="501"/>
    </location>
</feature>
<dbReference type="PANTHER" id="PTHR15711:SF22">
    <property type="entry name" value="RAP-GAP DOMAIN-CONTAINING PROTEIN"/>
    <property type="match status" value="1"/>
</dbReference>
<dbReference type="InterPro" id="IPR000331">
    <property type="entry name" value="Rap/Ran_GAP_dom"/>
</dbReference>
<dbReference type="AlphaFoldDB" id="A0A0A1UEC2"/>
<dbReference type="InterPro" id="IPR035974">
    <property type="entry name" value="Rap/Ran-GAP_sf"/>
</dbReference>
<dbReference type="GeneID" id="14893938"/>
<dbReference type="VEuPathDB" id="AmoebaDB:EIN_250350"/>
<evidence type="ECO:0000313" key="4">
    <source>
        <dbReference type="EMBL" id="ELP94941.1"/>
    </source>
</evidence>
<reference evidence="4 5" key="1">
    <citation type="submission" date="2012-10" db="EMBL/GenBank/DDBJ databases">
        <authorList>
            <person name="Zafar N."/>
            <person name="Inman J."/>
            <person name="Hall N."/>
            <person name="Lorenzi H."/>
            <person name="Caler E."/>
        </authorList>
    </citation>
    <scope>NUCLEOTIDE SEQUENCE [LARGE SCALE GENOMIC DNA]</scope>
    <source>
        <strain evidence="4 5">IP1</strain>
    </source>
</reference>
<sequence>MSSDEGGKKKILFSKGFRVFGGDSRRSSDYQELVTKKDEKKGKKRHASISTEAPSTQPPPPKLVVKSKNTDQKAIEEKENLDMLNLFKSCISKFATPSPLVFPCPSLTKYKTLNKSTIQQKEDMFEMCGNAIYRITVKIDCWSSLVLETDEFCETQESQLIPLSVQKSGYNLESNSASIKRKSNFESTIIVDVESDFPFYKQFFYKNLKVHHYLSKEEHVLVSIEKFNEVSRCIYRGPKGVVRCLIGKDESEKPQNYARFFSDPKSVTCIANDSGIDDKLCEMEEMATVSHYKFGVIYVKPGQTTEDQIFSNTESDCSPAFWNFLNLIGAKIELSKYSGYRGGLDVKTGSTGKYSYTSHTNTYDIMFHVAPLLPTLKGDEQGLEKKRHVGNDIVVLVFKERNAPKDMFDPQIITSHMSSVFVVVSPHNMKADNDMYTVGIASNAEIGTFPPYLNKNGLYKHDKNLKDFILRKMINAERSAMLTGTYRLNARKALKDQIDSIGKTFCK</sequence>
<dbReference type="FunFam" id="3.40.50.11210:FF:000001">
    <property type="entry name" value="Ral GTPase-activating protein subunit alpha-1 isoform 1"/>
    <property type="match status" value="1"/>
</dbReference>
<dbReference type="OrthoDB" id="2499658at2759"/>
<dbReference type="SUPFAM" id="SSF111347">
    <property type="entry name" value="Rap/Ran-GAP"/>
    <property type="match status" value="1"/>
</dbReference>
<gene>
    <name evidence="4" type="ORF">EIN_250350</name>
</gene>
<feature type="region of interest" description="Disordered" evidence="2">
    <location>
        <begin position="19"/>
        <end position="69"/>
    </location>
</feature>
<keyword evidence="1" id="KW-0343">GTPase activation</keyword>
<keyword evidence="5" id="KW-1185">Reference proteome</keyword>
<dbReference type="GO" id="GO:0005737">
    <property type="term" value="C:cytoplasm"/>
    <property type="evidence" value="ECO:0007669"/>
    <property type="project" value="TreeGrafter"/>
</dbReference>
<dbReference type="PROSITE" id="PS50085">
    <property type="entry name" value="RAPGAP"/>
    <property type="match status" value="1"/>
</dbReference>
<dbReference type="PANTHER" id="PTHR15711">
    <property type="entry name" value="RAP GTPASE-ACTIVATING PROTEIN"/>
    <property type="match status" value="1"/>
</dbReference>
<dbReference type="Proteomes" id="UP000014680">
    <property type="component" value="Unassembled WGS sequence"/>
</dbReference>
<dbReference type="Gene3D" id="3.40.50.11210">
    <property type="entry name" value="Rap/Ran-GAP"/>
    <property type="match status" value="1"/>
</dbReference>
<evidence type="ECO:0000256" key="1">
    <source>
        <dbReference type="ARBA" id="ARBA00022468"/>
    </source>
</evidence>
<dbReference type="GO" id="GO:0005096">
    <property type="term" value="F:GTPase activator activity"/>
    <property type="evidence" value="ECO:0007669"/>
    <property type="project" value="UniProtKB-KW"/>
</dbReference>
<organism evidence="4 5">
    <name type="scientific">Entamoeba invadens IP1</name>
    <dbReference type="NCBI Taxonomy" id="370355"/>
    <lineage>
        <taxon>Eukaryota</taxon>
        <taxon>Amoebozoa</taxon>
        <taxon>Evosea</taxon>
        <taxon>Archamoebae</taxon>
        <taxon>Mastigamoebida</taxon>
        <taxon>Entamoebidae</taxon>
        <taxon>Entamoeba</taxon>
    </lineage>
</organism>
<feature type="compositionally biased region" description="Basic and acidic residues" evidence="2">
    <location>
        <begin position="23"/>
        <end position="41"/>
    </location>
</feature>
<evidence type="ECO:0000259" key="3">
    <source>
        <dbReference type="PROSITE" id="PS50085"/>
    </source>
</evidence>
<name>A0A0A1UEC2_ENTIV</name>
<proteinExistence type="predicted"/>
<accession>A0A0A1UEC2</accession>
<dbReference type="InterPro" id="IPR050989">
    <property type="entry name" value="Rap1_Ran_GAP"/>
</dbReference>
<dbReference type="RefSeq" id="XP_004261712.1">
    <property type="nucleotide sequence ID" value="XM_004261664.1"/>
</dbReference>
<dbReference type="GO" id="GO:0051056">
    <property type="term" value="P:regulation of small GTPase mediated signal transduction"/>
    <property type="evidence" value="ECO:0007669"/>
    <property type="project" value="InterPro"/>
</dbReference>
<evidence type="ECO:0000256" key="2">
    <source>
        <dbReference type="SAM" id="MobiDB-lite"/>
    </source>
</evidence>
<dbReference type="KEGG" id="eiv:EIN_250350"/>